<feature type="signal peptide" evidence="8">
    <location>
        <begin position="1"/>
        <end position="25"/>
    </location>
</feature>
<feature type="chain" id="PRO_5039914215" evidence="8">
    <location>
        <begin position="26"/>
        <end position="706"/>
    </location>
</feature>
<dbReference type="PANTHER" id="PTHR32234:SF3">
    <property type="entry name" value="SUPPRESSION OF COPPER SENSITIVITY PROTEIN"/>
    <property type="match status" value="1"/>
</dbReference>
<gene>
    <name evidence="11" type="ORF">NUH88_09605</name>
</gene>
<feature type="transmembrane region" description="Helical" evidence="7">
    <location>
        <begin position="430"/>
        <end position="459"/>
    </location>
</feature>
<feature type="transmembrane region" description="Helical" evidence="7">
    <location>
        <begin position="559"/>
        <end position="579"/>
    </location>
</feature>
<name>A0A9J7AX44_9PROT</name>
<dbReference type="GO" id="GO:0045454">
    <property type="term" value="P:cell redox homeostasis"/>
    <property type="evidence" value="ECO:0007669"/>
    <property type="project" value="TreeGrafter"/>
</dbReference>
<keyword evidence="2 7" id="KW-0812">Transmembrane</keyword>
<feature type="transmembrane region" description="Helical" evidence="7">
    <location>
        <begin position="529"/>
        <end position="547"/>
    </location>
</feature>
<feature type="transmembrane region" description="Helical" evidence="7">
    <location>
        <begin position="298"/>
        <end position="325"/>
    </location>
</feature>
<keyword evidence="8" id="KW-0732">Signal</keyword>
<evidence type="ECO:0000313" key="12">
    <source>
        <dbReference type="Proteomes" id="UP001060336"/>
    </source>
</evidence>
<evidence type="ECO:0000256" key="5">
    <source>
        <dbReference type="ARBA" id="ARBA00023136"/>
    </source>
</evidence>
<dbReference type="Pfam" id="PF11412">
    <property type="entry name" value="DsbD_N"/>
    <property type="match status" value="1"/>
</dbReference>
<dbReference type="Pfam" id="PF13899">
    <property type="entry name" value="Thioredoxin_7"/>
    <property type="match status" value="1"/>
</dbReference>
<organism evidence="11 12">
    <name type="scientific">Nisaea acidiphila</name>
    <dbReference type="NCBI Taxonomy" id="1862145"/>
    <lineage>
        <taxon>Bacteria</taxon>
        <taxon>Pseudomonadati</taxon>
        <taxon>Pseudomonadota</taxon>
        <taxon>Alphaproteobacteria</taxon>
        <taxon>Rhodospirillales</taxon>
        <taxon>Thalassobaculaceae</taxon>
        <taxon>Nisaea</taxon>
    </lineage>
</organism>
<dbReference type="InterPro" id="IPR035671">
    <property type="entry name" value="DsbD_gamma"/>
</dbReference>
<feature type="transmembrane region" description="Helical" evidence="7">
    <location>
        <begin position="502"/>
        <end position="523"/>
    </location>
</feature>
<dbReference type="InterPro" id="IPR028250">
    <property type="entry name" value="DsbDN"/>
</dbReference>
<feature type="transmembrane region" description="Helical" evidence="7">
    <location>
        <begin position="386"/>
        <end position="409"/>
    </location>
</feature>
<evidence type="ECO:0000259" key="10">
    <source>
        <dbReference type="Pfam" id="PF11412"/>
    </source>
</evidence>
<dbReference type="SUPFAM" id="SSF52833">
    <property type="entry name" value="Thioredoxin-like"/>
    <property type="match status" value="1"/>
</dbReference>
<keyword evidence="4 7" id="KW-1133">Transmembrane helix</keyword>
<feature type="transmembrane region" description="Helical" evidence="7">
    <location>
        <begin position="465"/>
        <end position="490"/>
    </location>
</feature>
<sequence>MIWTLRPAFPTLLLLLGLFAAGAGAVRDASAAPGASDWVSTDFADVRLVSAVSGTEGRETVPLGLQFRLAEGWKVYWRAPGDAGFPPEIAWQGSENLSAAEWQWPVPERFSLFGLETYGYHDEVVIPIGAVLSKPGAALSLKADMNALACSDICVPLNAKLALDLEGGAAEPTAFAQLIDRYRARVPRDMSGLGLDIASVSAVGAPEPHSLRIEVRSSVPLEALDVFPEARAGFSFGKPEVELSPDRLSAVLIVPAGVPEGGRLSGEAVTLTLVDGDRFLERALIVSEADGNADAGRWAALSAILSIAFLGGLILNLMPCVLPVLSLKVVGAIKYGGADKGAIRTGFLASAAGIVASFLLLAGGAIALKEAGLAVGWGIQFQQPLFLAVMIAILVLFAGNLAGLFEIALPRRLADLGLAGGDAGRGRLTSHFLTGAFATLLATPCSAPFLGTAVGFALSRGAAEILTVFAVMGLGLAAPYLLVAAIPGLARALPKPGPWMVWLRRILALALLATALWLFSVFAASAEPVRALLLAVLALVLTGALVWRARRGGAQHRAAGLLAAFSMLAVIGVGLQATARDGGAAPETESAVNWQTFDRREIARLVAAEKTVLIDVTADWCLTCKVNKSLVLDGSEITARIASGDIVAMRADWTTPDPAIAEYLASFGRYGIPFNAVYGPAAPSGVVLPELLSLEAVEAAIREARG</sequence>
<evidence type="ECO:0000256" key="7">
    <source>
        <dbReference type="SAM" id="Phobius"/>
    </source>
</evidence>
<dbReference type="GO" id="GO:0015035">
    <property type="term" value="F:protein-disulfide reductase activity"/>
    <property type="evidence" value="ECO:0007669"/>
    <property type="project" value="TreeGrafter"/>
</dbReference>
<dbReference type="Pfam" id="PF02683">
    <property type="entry name" value="DsbD_TM"/>
    <property type="match status" value="1"/>
</dbReference>
<keyword evidence="6" id="KW-0676">Redox-active center</keyword>
<dbReference type="CDD" id="cd02953">
    <property type="entry name" value="DsbDgamma"/>
    <property type="match status" value="1"/>
</dbReference>
<dbReference type="GO" id="GO:0016020">
    <property type="term" value="C:membrane"/>
    <property type="evidence" value="ECO:0007669"/>
    <property type="project" value="UniProtKB-SubCell"/>
</dbReference>
<dbReference type="EMBL" id="CP102480">
    <property type="protein sequence ID" value="UUX51943.1"/>
    <property type="molecule type" value="Genomic_DNA"/>
</dbReference>
<dbReference type="GO" id="GO:0017004">
    <property type="term" value="P:cytochrome complex assembly"/>
    <property type="evidence" value="ECO:0007669"/>
    <property type="project" value="UniProtKB-KW"/>
</dbReference>
<keyword evidence="3" id="KW-0201">Cytochrome c-type biogenesis</keyword>
<evidence type="ECO:0000256" key="3">
    <source>
        <dbReference type="ARBA" id="ARBA00022748"/>
    </source>
</evidence>
<dbReference type="Proteomes" id="UP001060336">
    <property type="component" value="Chromosome"/>
</dbReference>
<dbReference type="InterPro" id="IPR017937">
    <property type="entry name" value="Thioredoxin_CS"/>
</dbReference>
<feature type="domain" description="Cytochrome C biogenesis protein transmembrane" evidence="9">
    <location>
        <begin position="304"/>
        <end position="520"/>
    </location>
</feature>
<reference evidence="11" key="1">
    <citation type="submission" date="2022-08" db="EMBL/GenBank/DDBJ databases">
        <title>Nisaea acidiphila sp. nov., isolated from a marine algal debris and emended description of the genus Nisaea Urios et al. 2008.</title>
        <authorList>
            <person name="Kwon K."/>
        </authorList>
    </citation>
    <scope>NUCLEOTIDE SEQUENCE</scope>
    <source>
        <strain evidence="11">MEBiC11861</strain>
    </source>
</reference>
<evidence type="ECO:0000256" key="6">
    <source>
        <dbReference type="ARBA" id="ARBA00023284"/>
    </source>
</evidence>
<dbReference type="InterPro" id="IPR003834">
    <property type="entry name" value="Cyt_c_assmbl_TM_dom"/>
</dbReference>
<dbReference type="PROSITE" id="PS00194">
    <property type="entry name" value="THIOREDOXIN_1"/>
    <property type="match status" value="1"/>
</dbReference>
<dbReference type="AlphaFoldDB" id="A0A9J7AX44"/>
<proteinExistence type="predicted"/>
<dbReference type="PANTHER" id="PTHR32234">
    <property type="entry name" value="THIOL:DISULFIDE INTERCHANGE PROTEIN DSBD"/>
    <property type="match status" value="1"/>
</dbReference>
<keyword evidence="5 7" id="KW-0472">Membrane</keyword>
<dbReference type="RefSeq" id="WP_257771716.1">
    <property type="nucleotide sequence ID" value="NZ_CP102480.1"/>
</dbReference>
<comment type="subcellular location">
    <subcellularLocation>
        <location evidence="1">Membrane</location>
        <topology evidence="1">Multi-pass membrane protein</topology>
    </subcellularLocation>
</comment>
<evidence type="ECO:0000256" key="1">
    <source>
        <dbReference type="ARBA" id="ARBA00004141"/>
    </source>
</evidence>
<evidence type="ECO:0000256" key="4">
    <source>
        <dbReference type="ARBA" id="ARBA00022989"/>
    </source>
</evidence>
<evidence type="ECO:0000256" key="2">
    <source>
        <dbReference type="ARBA" id="ARBA00022692"/>
    </source>
</evidence>
<evidence type="ECO:0000259" key="9">
    <source>
        <dbReference type="Pfam" id="PF02683"/>
    </source>
</evidence>
<keyword evidence="12" id="KW-1185">Reference proteome</keyword>
<accession>A0A9J7AX44</accession>
<evidence type="ECO:0000313" key="11">
    <source>
        <dbReference type="EMBL" id="UUX51943.1"/>
    </source>
</evidence>
<dbReference type="InterPro" id="IPR036249">
    <property type="entry name" value="Thioredoxin-like_sf"/>
</dbReference>
<protein>
    <submittedName>
        <fullName evidence="11">Protein-disulfide reductase DsbD family protein</fullName>
    </submittedName>
</protein>
<dbReference type="KEGG" id="naci:NUH88_09605"/>
<dbReference type="Gene3D" id="3.40.30.10">
    <property type="entry name" value="Glutaredoxin"/>
    <property type="match status" value="1"/>
</dbReference>
<evidence type="ECO:0000256" key="8">
    <source>
        <dbReference type="SAM" id="SignalP"/>
    </source>
</evidence>
<feature type="transmembrane region" description="Helical" evidence="7">
    <location>
        <begin position="346"/>
        <end position="366"/>
    </location>
</feature>
<feature type="domain" description="Thiol:disulfide interchange protein DsbD N-terminal" evidence="10">
    <location>
        <begin position="59"/>
        <end position="162"/>
    </location>
</feature>